<dbReference type="EMBL" id="CP074133">
    <property type="protein sequence ID" value="QUX26182.1"/>
    <property type="molecule type" value="Genomic_DNA"/>
</dbReference>
<dbReference type="InterPro" id="IPR016181">
    <property type="entry name" value="Acyl_CoA_acyltransferase"/>
</dbReference>
<evidence type="ECO:0000256" key="2">
    <source>
        <dbReference type="ARBA" id="ARBA00023315"/>
    </source>
</evidence>
<dbReference type="Gene3D" id="3.40.630.30">
    <property type="match status" value="1"/>
</dbReference>
<dbReference type="Pfam" id="PF13508">
    <property type="entry name" value="Acetyltransf_7"/>
    <property type="match status" value="1"/>
</dbReference>
<dbReference type="SUPFAM" id="SSF55729">
    <property type="entry name" value="Acyl-CoA N-acyltransferases (Nat)"/>
    <property type="match status" value="1"/>
</dbReference>
<feature type="domain" description="N-acetyltransferase" evidence="3">
    <location>
        <begin position="1"/>
        <end position="142"/>
    </location>
</feature>
<evidence type="ECO:0000313" key="5">
    <source>
        <dbReference type="Proteomes" id="UP000676079"/>
    </source>
</evidence>
<evidence type="ECO:0000313" key="4">
    <source>
        <dbReference type="EMBL" id="QUX26182.1"/>
    </source>
</evidence>
<keyword evidence="5" id="KW-1185">Reference proteome</keyword>
<keyword evidence="1" id="KW-0808">Transferase</keyword>
<proteinExistence type="predicted"/>
<name>A0ABX8BYH7_9ACTN</name>
<dbReference type="PROSITE" id="PS51186">
    <property type="entry name" value="GNAT"/>
    <property type="match status" value="1"/>
</dbReference>
<dbReference type="CDD" id="cd04301">
    <property type="entry name" value="NAT_SF"/>
    <property type="match status" value="1"/>
</dbReference>
<evidence type="ECO:0000256" key="1">
    <source>
        <dbReference type="ARBA" id="ARBA00022679"/>
    </source>
</evidence>
<reference evidence="4 5" key="1">
    <citation type="submission" date="2021-05" db="EMBL/GenBank/DDBJ databases">
        <title>Direct Submission.</title>
        <authorList>
            <person name="Li K."/>
            <person name="Gao J."/>
        </authorList>
    </citation>
    <scope>NUCLEOTIDE SEQUENCE [LARGE SCALE GENOMIC DNA]</scope>
    <source>
        <strain evidence="4 5">Mg02</strain>
    </source>
</reference>
<keyword evidence="2" id="KW-0012">Acyltransferase</keyword>
<accession>A0ABX8BYH7</accession>
<evidence type="ECO:0000259" key="3">
    <source>
        <dbReference type="PROSITE" id="PS51186"/>
    </source>
</evidence>
<dbReference type="PANTHER" id="PTHR43877">
    <property type="entry name" value="AMINOALKYLPHOSPHONATE N-ACETYLTRANSFERASE-RELATED-RELATED"/>
    <property type="match status" value="1"/>
</dbReference>
<dbReference type="InterPro" id="IPR000182">
    <property type="entry name" value="GNAT_dom"/>
</dbReference>
<protein>
    <submittedName>
        <fullName evidence="4">GNAT family N-acetyltransferase</fullName>
    </submittedName>
</protein>
<dbReference type="RefSeq" id="WP_220565287.1">
    <property type="nucleotide sequence ID" value="NZ_CP074133.1"/>
</dbReference>
<dbReference type="InterPro" id="IPR050832">
    <property type="entry name" value="Bact_Acetyltransf"/>
</dbReference>
<dbReference type="Proteomes" id="UP000676079">
    <property type="component" value="Chromosome"/>
</dbReference>
<organism evidence="4 5">
    <name type="scientific">Nocardiopsis changdeensis</name>
    <dbReference type="NCBI Taxonomy" id="2831969"/>
    <lineage>
        <taxon>Bacteria</taxon>
        <taxon>Bacillati</taxon>
        <taxon>Actinomycetota</taxon>
        <taxon>Actinomycetes</taxon>
        <taxon>Streptosporangiales</taxon>
        <taxon>Nocardiopsidaceae</taxon>
        <taxon>Nocardiopsis</taxon>
    </lineage>
</organism>
<gene>
    <name evidence="4" type="ORF">KGD84_24045</name>
</gene>
<sequence length="155" mass="16165">MGPGDEAGAVAASLAADTLFAQAGVVLPPDDPREVFEHAERVLVAVADGAVLGLAATLRLDGGVHLEQLAVHPDHGRRGVGAALLEAVCSGASAAGSPRVTLTTFRDLPWNGPWYAARGFAVLPPREWGPGLRGLWEQEEPIRVRPRVAMARPAG</sequence>